<dbReference type="AlphaFoldDB" id="A0A927CFX3"/>
<organism evidence="2 3">
    <name type="scientific">Paenibacillus oceani</name>
    <dbReference type="NCBI Taxonomy" id="2772510"/>
    <lineage>
        <taxon>Bacteria</taxon>
        <taxon>Bacillati</taxon>
        <taxon>Bacillota</taxon>
        <taxon>Bacilli</taxon>
        <taxon>Bacillales</taxon>
        <taxon>Paenibacillaceae</taxon>
        <taxon>Paenibacillus</taxon>
    </lineage>
</organism>
<dbReference type="EMBL" id="JACXJA010000039">
    <property type="protein sequence ID" value="MBD2865226.1"/>
    <property type="molecule type" value="Genomic_DNA"/>
</dbReference>
<gene>
    <name evidence="2" type="ORF">IDH45_24910</name>
</gene>
<proteinExistence type="predicted"/>
<accession>A0A927CFX3</accession>
<dbReference type="Gene3D" id="3.40.710.10">
    <property type="entry name" value="DD-peptidase/beta-lactamase superfamily"/>
    <property type="match status" value="1"/>
</dbReference>
<dbReference type="InterPro" id="IPR001466">
    <property type="entry name" value="Beta-lactam-related"/>
</dbReference>
<dbReference type="PANTHER" id="PTHR46825">
    <property type="entry name" value="D-ALANYL-D-ALANINE-CARBOXYPEPTIDASE/ENDOPEPTIDASE AMPH"/>
    <property type="match status" value="1"/>
</dbReference>
<keyword evidence="3" id="KW-1185">Reference proteome</keyword>
<comment type="caution">
    <text evidence="2">The sequence shown here is derived from an EMBL/GenBank/DDBJ whole genome shotgun (WGS) entry which is preliminary data.</text>
</comment>
<sequence length="363" mass="41471">MAVHKAQSRIEERFRKTVGDNPNVRNAYYLVHSDRLGIHLSMAEGRTGGSPANPGQRYLIASISKLFTSVLTSMLIEENRLDYEDTLAKYVDADLLKGLHRYKGNEYSNEIRIKHLLGHTSGLHDFFEDKPKQGKPMLELIQDEPDRLWPPREVVEWSKAHLEPHFPPGAGFHYSDTGYHLLGLIIEQALGKPLHEAFDQYLFRPLGMKHTSLHLYSEPEEDNGYPLADVYIGDNRVTDHQSLSVDYAGGAIVSTSEDLLIFMKALAKHELISKQRFEAMQVWSKFQVGIDYGYGLVRFKPIPLLLPKRYQVWGNFGSTGSFLFYQAELDLYLIGSFNQLRSTGKALRMMFKTIDIVSRHGKR</sequence>
<dbReference type="Proteomes" id="UP000639396">
    <property type="component" value="Unassembled WGS sequence"/>
</dbReference>
<dbReference type="PANTHER" id="PTHR46825:SF7">
    <property type="entry name" value="D-ALANYL-D-ALANINE CARBOXYPEPTIDASE"/>
    <property type="match status" value="1"/>
</dbReference>
<protein>
    <submittedName>
        <fullName evidence="2">Beta-lactamase family protein</fullName>
    </submittedName>
</protein>
<feature type="domain" description="Beta-lactamase-related" evidence="1">
    <location>
        <begin position="46"/>
        <end position="343"/>
    </location>
</feature>
<evidence type="ECO:0000313" key="3">
    <source>
        <dbReference type="Proteomes" id="UP000639396"/>
    </source>
</evidence>
<reference evidence="2" key="1">
    <citation type="submission" date="2020-09" db="EMBL/GenBank/DDBJ databases">
        <title>A novel bacterium of genus Paenibacillus, isolated from South China Sea.</title>
        <authorList>
            <person name="Huang H."/>
            <person name="Mo K."/>
            <person name="Hu Y."/>
        </authorList>
    </citation>
    <scope>NUCLEOTIDE SEQUENCE</scope>
    <source>
        <strain evidence="2">IB182363</strain>
    </source>
</reference>
<dbReference type="Pfam" id="PF00144">
    <property type="entry name" value="Beta-lactamase"/>
    <property type="match status" value="1"/>
</dbReference>
<dbReference type="InterPro" id="IPR050491">
    <property type="entry name" value="AmpC-like"/>
</dbReference>
<dbReference type="RefSeq" id="WP_190930851.1">
    <property type="nucleotide sequence ID" value="NZ_JACXJA010000039.1"/>
</dbReference>
<dbReference type="InterPro" id="IPR012338">
    <property type="entry name" value="Beta-lactam/transpept-like"/>
</dbReference>
<evidence type="ECO:0000259" key="1">
    <source>
        <dbReference type="Pfam" id="PF00144"/>
    </source>
</evidence>
<name>A0A927CFX3_9BACL</name>
<evidence type="ECO:0000313" key="2">
    <source>
        <dbReference type="EMBL" id="MBD2865226.1"/>
    </source>
</evidence>
<dbReference type="SUPFAM" id="SSF56601">
    <property type="entry name" value="beta-lactamase/transpeptidase-like"/>
    <property type="match status" value="1"/>
</dbReference>